<name>M2MK66_BAUPA</name>
<evidence type="ECO:0000313" key="1">
    <source>
        <dbReference type="EMBL" id="EMC97081.1"/>
    </source>
</evidence>
<dbReference type="HOGENOM" id="CLU_2637694_0_0_1"/>
<organism evidence="1 2">
    <name type="scientific">Baudoinia panamericana (strain UAMH 10762)</name>
    <name type="common">Angels' share fungus</name>
    <name type="synonym">Baudoinia compniacensis (strain UAMH 10762)</name>
    <dbReference type="NCBI Taxonomy" id="717646"/>
    <lineage>
        <taxon>Eukaryota</taxon>
        <taxon>Fungi</taxon>
        <taxon>Dikarya</taxon>
        <taxon>Ascomycota</taxon>
        <taxon>Pezizomycotina</taxon>
        <taxon>Dothideomycetes</taxon>
        <taxon>Dothideomycetidae</taxon>
        <taxon>Mycosphaerellales</taxon>
        <taxon>Teratosphaeriaceae</taxon>
        <taxon>Baudoinia</taxon>
    </lineage>
</organism>
<dbReference type="Proteomes" id="UP000011761">
    <property type="component" value="Unassembled WGS sequence"/>
</dbReference>
<proteinExistence type="predicted"/>
<accession>M2MK66</accession>
<dbReference type="AlphaFoldDB" id="M2MK66"/>
<reference evidence="1 2" key="1">
    <citation type="journal article" date="2012" name="PLoS Pathog.">
        <title>Diverse lifestyles and strategies of plant pathogenesis encoded in the genomes of eighteen Dothideomycetes fungi.</title>
        <authorList>
            <person name="Ohm R.A."/>
            <person name="Feau N."/>
            <person name="Henrissat B."/>
            <person name="Schoch C.L."/>
            <person name="Horwitz B.A."/>
            <person name="Barry K.W."/>
            <person name="Condon B.J."/>
            <person name="Copeland A.C."/>
            <person name="Dhillon B."/>
            <person name="Glaser F."/>
            <person name="Hesse C.N."/>
            <person name="Kosti I."/>
            <person name="LaButti K."/>
            <person name="Lindquist E.A."/>
            <person name="Lucas S."/>
            <person name="Salamov A.A."/>
            <person name="Bradshaw R.E."/>
            <person name="Ciuffetti L."/>
            <person name="Hamelin R.C."/>
            <person name="Kema G.H.J."/>
            <person name="Lawrence C."/>
            <person name="Scott J.A."/>
            <person name="Spatafora J.W."/>
            <person name="Turgeon B.G."/>
            <person name="de Wit P.J.G.M."/>
            <person name="Zhong S."/>
            <person name="Goodwin S.B."/>
            <person name="Grigoriev I.V."/>
        </authorList>
    </citation>
    <scope>NUCLEOTIDE SEQUENCE [LARGE SCALE GENOMIC DNA]</scope>
    <source>
        <strain evidence="1 2">UAMH 10762</strain>
    </source>
</reference>
<protein>
    <submittedName>
        <fullName evidence="1">Uncharacterized protein</fullName>
    </submittedName>
</protein>
<gene>
    <name evidence="1" type="ORF">BAUCODRAFT_121592</name>
</gene>
<dbReference type="EMBL" id="KB445554">
    <property type="protein sequence ID" value="EMC97081.1"/>
    <property type="molecule type" value="Genomic_DNA"/>
</dbReference>
<keyword evidence="2" id="KW-1185">Reference proteome</keyword>
<dbReference type="KEGG" id="bcom:BAUCODRAFT_121592"/>
<dbReference type="GeneID" id="19107622"/>
<dbReference type="RefSeq" id="XP_007675641.1">
    <property type="nucleotide sequence ID" value="XM_007677451.1"/>
</dbReference>
<evidence type="ECO:0000313" key="2">
    <source>
        <dbReference type="Proteomes" id="UP000011761"/>
    </source>
</evidence>
<sequence length="77" mass="8828">MQIMQTLRKSYGMPWLSAAKTQVHRLNLPHEDKINGALEEGEPMELAPSSIALSHQSDREHIRFLERQSMLLAKTET</sequence>